<evidence type="ECO:0000313" key="5">
    <source>
        <dbReference type="Proteomes" id="UP000503540"/>
    </source>
</evidence>
<evidence type="ECO:0000256" key="2">
    <source>
        <dbReference type="ARBA" id="ARBA00022723"/>
    </source>
</evidence>
<dbReference type="GO" id="GO:0004659">
    <property type="term" value="F:prenyltransferase activity"/>
    <property type="evidence" value="ECO:0007669"/>
    <property type="project" value="InterPro"/>
</dbReference>
<sequence>MLFGLRCSQCETACRKLESENTPTSQFYGVVQLRDVVYGLCMSMLVVALRNAMRLASFAFGENGGIYSKLEFGADCHRRASPVQRYWIIVCDERASTHGCSVSADGRLCVSQCVTSWGLSENRQVPTLRVCSSELTAVHVKDSRSVVSVYPDAAVAIGGDSGAGDGVVSAQVSAGTVTAGPVSRRTAAQLLAEARAVSLPVVVKAVDALPEPLRRMAGYHLGWWDAAGVSGAVASGKSLRPALVLASAAAVCGDVPAGVRSAAAAVELVHNFTLLHDDVMDGDRTRRGRETVWSVWGIPDAILLGDTLHTIAIELLATDLPERIAGAAVARLEDAVVELCRGQHEDCAFEVRGPVDVEEYLRMSMGKTGALMGAACALGALCAGASTAMVTALETFGCQAGLAFQAIDDLLGIWGDPAVTGKPAGNDLARRKRSLPVVAALHGGGPAARELADMYCSDTPMSPADVTRAAVLAEAAGGRRWARQYAEDRVQAARDALPAGIAAEDLITLADLVVHRDR</sequence>
<reference evidence="4 5" key="1">
    <citation type="journal article" date="2019" name="ACS Chem. Biol.">
        <title>Identification and Mobilization of a Cryptic Antibiotic Biosynthesis Gene Locus from a Human-Pathogenic Nocardia Isolate.</title>
        <authorList>
            <person name="Herisse M."/>
            <person name="Ishida K."/>
            <person name="Porter J.L."/>
            <person name="Howden B."/>
            <person name="Hertweck C."/>
            <person name="Stinear T.P."/>
            <person name="Pidot S.J."/>
        </authorList>
    </citation>
    <scope>NUCLEOTIDE SEQUENCE [LARGE SCALE GENOMIC DNA]</scope>
    <source>
        <strain evidence="4 5">AUSMDU00012717</strain>
    </source>
</reference>
<proteinExistence type="predicted"/>
<evidence type="ECO:0000313" key="4">
    <source>
        <dbReference type="EMBL" id="QIS08788.1"/>
    </source>
</evidence>
<dbReference type="InterPro" id="IPR033749">
    <property type="entry name" value="Polyprenyl_synt_CS"/>
</dbReference>
<dbReference type="PANTHER" id="PTHR12001">
    <property type="entry name" value="GERANYLGERANYL PYROPHOSPHATE SYNTHASE"/>
    <property type="match status" value="1"/>
</dbReference>
<comment type="pathway">
    <text evidence="1">Isoprenoid biosynthesis.</text>
</comment>
<dbReference type="Proteomes" id="UP000503540">
    <property type="component" value="Chromosome"/>
</dbReference>
<accession>A0A6G9Y6B8</accession>
<dbReference type="GO" id="GO:0008299">
    <property type="term" value="P:isoprenoid biosynthetic process"/>
    <property type="evidence" value="ECO:0007669"/>
    <property type="project" value="InterPro"/>
</dbReference>
<dbReference type="GO" id="GO:0046872">
    <property type="term" value="F:metal ion binding"/>
    <property type="evidence" value="ECO:0007669"/>
    <property type="project" value="UniProtKB-KW"/>
</dbReference>
<dbReference type="CDD" id="cd00685">
    <property type="entry name" value="Trans_IPPS_HT"/>
    <property type="match status" value="1"/>
</dbReference>
<dbReference type="PANTHER" id="PTHR12001:SF86">
    <property type="entry name" value="GERANYLGERANYL DIPHOSPHATE SYNTHASE"/>
    <property type="match status" value="1"/>
</dbReference>
<evidence type="ECO:0000256" key="1">
    <source>
        <dbReference type="ARBA" id="ARBA00005128"/>
    </source>
</evidence>
<name>A0A6G9Y6B8_9NOCA</name>
<keyword evidence="5" id="KW-1185">Reference proteome</keyword>
<dbReference type="AlphaFoldDB" id="A0A6G9Y6B8"/>
<evidence type="ECO:0000256" key="3">
    <source>
        <dbReference type="ARBA" id="ARBA00022842"/>
    </source>
</evidence>
<dbReference type="InterPro" id="IPR000092">
    <property type="entry name" value="Polyprenyl_synt"/>
</dbReference>
<dbReference type="SUPFAM" id="SSF48576">
    <property type="entry name" value="Terpenoid synthases"/>
    <property type="match status" value="1"/>
</dbReference>
<keyword evidence="3" id="KW-0460">Magnesium</keyword>
<organism evidence="4 5">
    <name type="scientific">Nocardia arthritidis</name>
    <dbReference type="NCBI Taxonomy" id="228602"/>
    <lineage>
        <taxon>Bacteria</taxon>
        <taxon>Bacillati</taxon>
        <taxon>Actinomycetota</taxon>
        <taxon>Actinomycetes</taxon>
        <taxon>Mycobacteriales</taxon>
        <taxon>Nocardiaceae</taxon>
        <taxon>Nocardia</taxon>
    </lineage>
</organism>
<dbReference type="EMBL" id="CP046172">
    <property type="protein sequence ID" value="QIS08788.1"/>
    <property type="molecule type" value="Genomic_DNA"/>
</dbReference>
<dbReference type="Pfam" id="PF00348">
    <property type="entry name" value="polyprenyl_synt"/>
    <property type="match status" value="1"/>
</dbReference>
<dbReference type="Gene3D" id="1.10.600.10">
    <property type="entry name" value="Farnesyl Diphosphate Synthase"/>
    <property type="match status" value="1"/>
</dbReference>
<keyword evidence="2" id="KW-0479">Metal-binding</keyword>
<dbReference type="PROSITE" id="PS00723">
    <property type="entry name" value="POLYPRENYL_SYNTHASE_1"/>
    <property type="match status" value="1"/>
</dbReference>
<gene>
    <name evidence="4" type="ORF">F5544_04370</name>
</gene>
<evidence type="ECO:0008006" key="6">
    <source>
        <dbReference type="Google" id="ProtNLM"/>
    </source>
</evidence>
<dbReference type="SFLD" id="SFLDG01017">
    <property type="entry name" value="Polyprenyl_Transferase_Like"/>
    <property type="match status" value="1"/>
</dbReference>
<dbReference type="KEGG" id="nah:F5544_04370"/>
<dbReference type="InterPro" id="IPR008949">
    <property type="entry name" value="Isoprenoid_synthase_dom_sf"/>
</dbReference>
<dbReference type="SFLD" id="SFLDS00005">
    <property type="entry name" value="Isoprenoid_Synthase_Type_I"/>
    <property type="match status" value="1"/>
</dbReference>
<protein>
    <recommendedName>
        <fullName evidence="6">Polyprenyl synthetase family protein</fullName>
    </recommendedName>
</protein>